<evidence type="ECO:0000313" key="17">
    <source>
        <dbReference type="EMBL" id="RCX30580.1"/>
    </source>
</evidence>
<dbReference type="AlphaFoldDB" id="A0A369C970"/>
<dbReference type="Proteomes" id="UP000252707">
    <property type="component" value="Unassembled WGS sequence"/>
</dbReference>
<dbReference type="PROSITE" id="PS50885">
    <property type="entry name" value="HAMP"/>
    <property type="match status" value="1"/>
</dbReference>
<evidence type="ECO:0000256" key="9">
    <source>
        <dbReference type="ARBA" id="ARBA00022840"/>
    </source>
</evidence>
<keyword evidence="18" id="KW-1185">Reference proteome</keyword>
<dbReference type="SMART" id="SM00387">
    <property type="entry name" value="HATPase_c"/>
    <property type="match status" value="1"/>
</dbReference>
<dbReference type="InterPro" id="IPR003661">
    <property type="entry name" value="HisK_dim/P_dom"/>
</dbReference>
<dbReference type="PROSITE" id="PS50109">
    <property type="entry name" value="HIS_KIN"/>
    <property type="match status" value="1"/>
</dbReference>
<evidence type="ECO:0000256" key="4">
    <source>
        <dbReference type="ARBA" id="ARBA00022553"/>
    </source>
</evidence>
<dbReference type="PANTHER" id="PTHR45436">
    <property type="entry name" value="SENSOR HISTIDINE KINASE YKOH"/>
    <property type="match status" value="1"/>
</dbReference>
<dbReference type="SUPFAM" id="SSF55874">
    <property type="entry name" value="ATPase domain of HSP90 chaperone/DNA topoisomerase II/histidine kinase"/>
    <property type="match status" value="1"/>
</dbReference>
<dbReference type="SMART" id="SM00388">
    <property type="entry name" value="HisKA"/>
    <property type="match status" value="1"/>
</dbReference>
<keyword evidence="12 14" id="KW-0472">Membrane</keyword>
<dbReference type="PANTHER" id="PTHR45436:SF4">
    <property type="entry name" value="SENSOR PROTEIN PHOQ"/>
    <property type="match status" value="1"/>
</dbReference>
<keyword evidence="6 14" id="KW-0812">Transmembrane</keyword>
<feature type="domain" description="Histidine kinase" evidence="15">
    <location>
        <begin position="246"/>
        <end position="453"/>
    </location>
</feature>
<evidence type="ECO:0000256" key="8">
    <source>
        <dbReference type="ARBA" id="ARBA00022777"/>
    </source>
</evidence>
<evidence type="ECO:0000256" key="3">
    <source>
        <dbReference type="ARBA" id="ARBA00012438"/>
    </source>
</evidence>
<evidence type="ECO:0000259" key="15">
    <source>
        <dbReference type="PROSITE" id="PS50109"/>
    </source>
</evidence>
<keyword evidence="7" id="KW-0547">Nucleotide-binding</keyword>
<dbReference type="EMBL" id="QPJY01000004">
    <property type="protein sequence ID" value="RCX30580.1"/>
    <property type="molecule type" value="Genomic_DNA"/>
</dbReference>
<dbReference type="Pfam" id="PF02518">
    <property type="entry name" value="HATPase_c"/>
    <property type="match status" value="1"/>
</dbReference>
<evidence type="ECO:0000256" key="10">
    <source>
        <dbReference type="ARBA" id="ARBA00022989"/>
    </source>
</evidence>
<dbReference type="GO" id="GO:0000155">
    <property type="term" value="F:phosphorelay sensor kinase activity"/>
    <property type="evidence" value="ECO:0007669"/>
    <property type="project" value="InterPro"/>
</dbReference>
<gene>
    <name evidence="17" type="ORF">DFQ59_10416</name>
</gene>
<accession>A0A369C970</accession>
<evidence type="ECO:0000259" key="16">
    <source>
        <dbReference type="PROSITE" id="PS50885"/>
    </source>
</evidence>
<feature type="coiled-coil region" evidence="13">
    <location>
        <begin position="230"/>
        <end position="291"/>
    </location>
</feature>
<dbReference type="CDD" id="cd16954">
    <property type="entry name" value="HATPase_PhoQ-like"/>
    <property type="match status" value="1"/>
</dbReference>
<dbReference type="CDD" id="cd00082">
    <property type="entry name" value="HisKA"/>
    <property type="match status" value="1"/>
</dbReference>
<feature type="transmembrane region" description="Helical" evidence="14">
    <location>
        <begin position="167"/>
        <end position="190"/>
    </location>
</feature>
<proteinExistence type="predicted"/>
<reference evidence="17 18" key="1">
    <citation type="submission" date="2018-07" db="EMBL/GenBank/DDBJ databases">
        <title>Genomic Encyclopedia of Type Strains, Phase IV (KMG-IV): sequencing the most valuable type-strain genomes for metagenomic binning, comparative biology and taxonomic classification.</title>
        <authorList>
            <person name="Goeker M."/>
        </authorList>
    </citation>
    <scope>NUCLEOTIDE SEQUENCE [LARGE SCALE GENOMIC DNA]</scope>
    <source>
        <strain evidence="17 18">DSM 26407</strain>
    </source>
</reference>
<dbReference type="InterPro" id="IPR004358">
    <property type="entry name" value="Sig_transdc_His_kin-like_C"/>
</dbReference>
<evidence type="ECO:0000256" key="5">
    <source>
        <dbReference type="ARBA" id="ARBA00022679"/>
    </source>
</evidence>
<dbReference type="GO" id="GO:0005524">
    <property type="term" value="F:ATP binding"/>
    <property type="evidence" value="ECO:0007669"/>
    <property type="project" value="UniProtKB-KW"/>
</dbReference>
<keyword evidence="11" id="KW-0902">Two-component regulatory system</keyword>
<dbReference type="Gene3D" id="1.10.287.130">
    <property type="match status" value="1"/>
</dbReference>
<feature type="domain" description="HAMP" evidence="16">
    <location>
        <begin position="187"/>
        <end position="238"/>
    </location>
</feature>
<evidence type="ECO:0000256" key="2">
    <source>
        <dbReference type="ARBA" id="ARBA00004370"/>
    </source>
</evidence>
<comment type="catalytic activity">
    <reaction evidence="1">
        <text>ATP + protein L-histidine = ADP + protein N-phospho-L-histidine.</text>
        <dbReference type="EC" id="2.7.13.3"/>
    </reaction>
</comment>
<protein>
    <recommendedName>
        <fullName evidence="3">histidine kinase</fullName>
        <ecNumber evidence="3">2.7.13.3</ecNumber>
    </recommendedName>
</protein>
<dbReference type="RefSeq" id="WP_114279581.1">
    <property type="nucleotide sequence ID" value="NZ_QPJY01000004.1"/>
</dbReference>
<keyword evidence="13" id="KW-0175">Coiled coil</keyword>
<dbReference type="InterPro" id="IPR036097">
    <property type="entry name" value="HisK_dim/P_sf"/>
</dbReference>
<organism evidence="17 18">
    <name type="scientific">Thioalbus denitrificans</name>
    <dbReference type="NCBI Taxonomy" id="547122"/>
    <lineage>
        <taxon>Bacteria</taxon>
        <taxon>Pseudomonadati</taxon>
        <taxon>Pseudomonadota</taxon>
        <taxon>Gammaproteobacteria</taxon>
        <taxon>Chromatiales</taxon>
        <taxon>Ectothiorhodospiraceae</taxon>
        <taxon>Thioalbus</taxon>
    </lineage>
</organism>
<dbReference type="GO" id="GO:0005886">
    <property type="term" value="C:plasma membrane"/>
    <property type="evidence" value="ECO:0007669"/>
    <property type="project" value="TreeGrafter"/>
</dbReference>
<dbReference type="EC" id="2.7.13.3" evidence="3"/>
<name>A0A369C970_9GAMM</name>
<keyword evidence="4" id="KW-0597">Phosphoprotein</keyword>
<comment type="subcellular location">
    <subcellularLocation>
        <location evidence="2">Membrane</location>
    </subcellularLocation>
</comment>
<evidence type="ECO:0000256" key="12">
    <source>
        <dbReference type="ARBA" id="ARBA00023136"/>
    </source>
</evidence>
<evidence type="ECO:0000256" key="7">
    <source>
        <dbReference type="ARBA" id="ARBA00022741"/>
    </source>
</evidence>
<dbReference type="Gene3D" id="3.30.565.10">
    <property type="entry name" value="Histidine kinase-like ATPase, C-terminal domain"/>
    <property type="match status" value="1"/>
</dbReference>
<evidence type="ECO:0000256" key="13">
    <source>
        <dbReference type="SAM" id="Coils"/>
    </source>
</evidence>
<dbReference type="SUPFAM" id="SSF47384">
    <property type="entry name" value="Homodimeric domain of signal transducing histidine kinase"/>
    <property type="match status" value="1"/>
</dbReference>
<dbReference type="InterPro" id="IPR003594">
    <property type="entry name" value="HATPase_dom"/>
</dbReference>
<evidence type="ECO:0000256" key="14">
    <source>
        <dbReference type="SAM" id="Phobius"/>
    </source>
</evidence>
<keyword evidence="9" id="KW-0067">ATP-binding</keyword>
<dbReference type="InterPro" id="IPR050428">
    <property type="entry name" value="TCS_sensor_his_kinase"/>
</dbReference>
<dbReference type="PRINTS" id="PR00344">
    <property type="entry name" value="BCTRLSENSOR"/>
</dbReference>
<evidence type="ECO:0000256" key="6">
    <source>
        <dbReference type="ARBA" id="ARBA00022692"/>
    </source>
</evidence>
<dbReference type="InterPro" id="IPR003660">
    <property type="entry name" value="HAMP_dom"/>
</dbReference>
<sequence>MRLSLHARLLLTATLVLAAFLGLTGAALDRAFRASTEEALVERLRAQVFGLLAATEFGADGLELPAELPEPRFSQPGSGLYGAIRGANGAIAWRSRSLLGLPAVFPADLEPGEWRRTALDLAQGRTFNTLSFGVSWEVGATPHRFTVSVAEGSEVVEQQLRGFRRSLWGWLGASALVLLAVQGTILRWGLAPLRRAVRELEEMEAGERPALGSDYPRELRGLTRSINTLLNSERRRLERHRKALADLAHSLKTPLAVLRGLASGGVDAAAKATLEEQVQRMDATVQHQLQRATLPAVPVFARPVAVAAVARRLVATLEKVHADKALRFELELSPGAEFRGAEGDLMELLGNLLDNACKWGREQVRLSAVAQPAGGPDTTAGLELTVEDDGPGIAAEDHQRVLARGGRADTRIPGHGIGLAVVADLAEAYGATLAIDRSPLGGARVRLRFPAPRPQPE</sequence>
<dbReference type="InterPro" id="IPR058619">
    <property type="entry name" value="PhoQ/CarS-like_HATPase"/>
</dbReference>
<keyword evidence="8 17" id="KW-0418">Kinase</keyword>
<dbReference type="OrthoDB" id="9809567at2"/>
<dbReference type="InterPro" id="IPR036890">
    <property type="entry name" value="HATPase_C_sf"/>
</dbReference>
<keyword evidence="10 14" id="KW-1133">Transmembrane helix</keyword>
<evidence type="ECO:0000256" key="11">
    <source>
        <dbReference type="ARBA" id="ARBA00023012"/>
    </source>
</evidence>
<keyword evidence="5" id="KW-0808">Transferase</keyword>
<evidence type="ECO:0000256" key="1">
    <source>
        <dbReference type="ARBA" id="ARBA00000085"/>
    </source>
</evidence>
<evidence type="ECO:0000313" key="18">
    <source>
        <dbReference type="Proteomes" id="UP000252707"/>
    </source>
</evidence>
<comment type="caution">
    <text evidence="17">The sequence shown here is derived from an EMBL/GenBank/DDBJ whole genome shotgun (WGS) entry which is preliminary data.</text>
</comment>
<dbReference type="InterPro" id="IPR005467">
    <property type="entry name" value="His_kinase_dom"/>
</dbReference>